<dbReference type="Pfam" id="PF00005">
    <property type="entry name" value="ABC_tran"/>
    <property type="match status" value="1"/>
</dbReference>
<feature type="domain" description="ABC transporter" evidence="5">
    <location>
        <begin position="16"/>
        <end position="256"/>
    </location>
</feature>
<name>A0A4Y6UCU9_9PROT</name>
<dbReference type="GO" id="GO:0044874">
    <property type="term" value="P:lipoprotein localization to outer membrane"/>
    <property type="evidence" value="ECO:0007669"/>
    <property type="project" value="TreeGrafter"/>
</dbReference>
<dbReference type="GO" id="GO:0022857">
    <property type="term" value="F:transmembrane transporter activity"/>
    <property type="evidence" value="ECO:0007669"/>
    <property type="project" value="TreeGrafter"/>
</dbReference>
<keyword evidence="4 6" id="KW-0067">ATP-binding</keyword>
<evidence type="ECO:0000256" key="2">
    <source>
        <dbReference type="ARBA" id="ARBA00022448"/>
    </source>
</evidence>
<sequence length="262" mass="27649">MPEATPNHQGVTAPALQLSNVRRRFTDGDRAVVEVLKNADLTLRPGEIVALVAPSGTGKSTLLHLAGLLESPDGGSIAINGRDVSSLDDKARTKVRRDDIGFVYQFHHLLGEFTAAENIMLPQLAANVPAAKARKRAQALLGRFGLAGKGDRRPGELSGGEKQRTAIARAMANHPRLILADEPTGNLDTGTAESVFQELLHVVRDEGAAALVATHNPALAARMDRILTLDGGVVREIAPEDLGVEAKPAEGGYPLATGDESC</sequence>
<dbReference type="SMART" id="SM00382">
    <property type="entry name" value="AAA"/>
    <property type="match status" value="1"/>
</dbReference>
<evidence type="ECO:0000256" key="4">
    <source>
        <dbReference type="ARBA" id="ARBA00022840"/>
    </source>
</evidence>
<comment type="similarity">
    <text evidence="1">Belongs to the ABC transporter superfamily.</text>
</comment>
<dbReference type="Proteomes" id="UP000318709">
    <property type="component" value="Chromosome"/>
</dbReference>
<keyword evidence="2" id="KW-0813">Transport</keyword>
<dbReference type="EMBL" id="CP038231">
    <property type="protein sequence ID" value="QDH14257.1"/>
    <property type="molecule type" value="Genomic_DNA"/>
</dbReference>
<dbReference type="KEGG" id="swf:E3E12_00670"/>
<keyword evidence="3" id="KW-0547">Nucleotide-binding</keyword>
<dbReference type="InterPro" id="IPR015854">
    <property type="entry name" value="ABC_transpr_LolD-like"/>
</dbReference>
<dbReference type="CDD" id="cd03255">
    <property type="entry name" value="ABC_MJ0796_LolCDE_FtsE"/>
    <property type="match status" value="1"/>
</dbReference>
<dbReference type="PANTHER" id="PTHR24220">
    <property type="entry name" value="IMPORT ATP-BINDING PROTEIN"/>
    <property type="match status" value="1"/>
</dbReference>
<proteinExistence type="inferred from homology"/>
<evidence type="ECO:0000259" key="5">
    <source>
        <dbReference type="PROSITE" id="PS50893"/>
    </source>
</evidence>
<protein>
    <submittedName>
        <fullName evidence="6">ABC transporter ATP-binding protein</fullName>
    </submittedName>
</protein>
<accession>A0A4Y6UCU9</accession>
<dbReference type="AlphaFoldDB" id="A0A4Y6UCU9"/>
<evidence type="ECO:0000313" key="7">
    <source>
        <dbReference type="Proteomes" id="UP000318709"/>
    </source>
</evidence>
<dbReference type="GO" id="GO:0005524">
    <property type="term" value="F:ATP binding"/>
    <property type="evidence" value="ECO:0007669"/>
    <property type="project" value="UniProtKB-KW"/>
</dbReference>
<dbReference type="OrthoDB" id="9786950at2"/>
<evidence type="ECO:0000313" key="6">
    <source>
        <dbReference type="EMBL" id="QDH14257.1"/>
    </source>
</evidence>
<keyword evidence="7" id="KW-1185">Reference proteome</keyword>
<dbReference type="InterPro" id="IPR003439">
    <property type="entry name" value="ABC_transporter-like_ATP-bd"/>
</dbReference>
<dbReference type="InterPro" id="IPR003593">
    <property type="entry name" value="AAA+_ATPase"/>
</dbReference>
<evidence type="ECO:0000256" key="3">
    <source>
        <dbReference type="ARBA" id="ARBA00022741"/>
    </source>
</evidence>
<dbReference type="RefSeq" id="WP_141443961.1">
    <property type="nucleotide sequence ID" value="NZ_CP038231.1"/>
</dbReference>
<dbReference type="Gene3D" id="3.40.50.300">
    <property type="entry name" value="P-loop containing nucleotide triphosphate hydrolases"/>
    <property type="match status" value="1"/>
</dbReference>
<dbReference type="SUPFAM" id="SSF52540">
    <property type="entry name" value="P-loop containing nucleoside triphosphate hydrolases"/>
    <property type="match status" value="1"/>
</dbReference>
<organism evidence="6 7">
    <name type="scientific">Formicincola oecophyllae</name>
    <dbReference type="NCBI Taxonomy" id="2558361"/>
    <lineage>
        <taxon>Bacteria</taxon>
        <taxon>Pseudomonadati</taxon>
        <taxon>Pseudomonadota</taxon>
        <taxon>Alphaproteobacteria</taxon>
        <taxon>Acetobacterales</taxon>
        <taxon>Acetobacteraceae</taxon>
        <taxon>Formicincola</taxon>
    </lineage>
</organism>
<dbReference type="PROSITE" id="PS50893">
    <property type="entry name" value="ABC_TRANSPORTER_2"/>
    <property type="match status" value="1"/>
</dbReference>
<dbReference type="GO" id="GO:0005886">
    <property type="term" value="C:plasma membrane"/>
    <property type="evidence" value="ECO:0007669"/>
    <property type="project" value="TreeGrafter"/>
</dbReference>
<reference evidence="6 7" key="1">
    <citation type="submission" date="2019-03" db="EMBL/GenBank/DDBJ databases">
        <title>The complete genome sequence of Swingsia_sp. F3b2 LMG30590(T).</title>
        <authorList>
            <person name="Chua K.-O."/>
            <person name="Chan K.-G."/>
            <person name="See-Too W.-S."/>
        </authorList>
    </citation>
    <scope>NUCLEOTIDE SEQUENCE [LARGE SCALE GENOMIC DNA]</scope>
    <source>
        <strain evidence="6 7">F3b2</strain>
    </source>
</reference>
<dbReference type="GO" id="GO:0089705">
    <property type="term" value="P:protein localization to outer membrane"/>
    <property type="evidence" value="ECO:0007669"/>
    <property type="project" value="TreeGrafter"/>
</dbReference>
<gene>
    <name evidence="6" type="ORF">E3E12_00670</name>
</gene>
<dbReference type="InterPro" id="IPR017911">
    <property type="entry name" value="MacB-like_ATP-bd"/>
</dbReference>
<dbReference type="GO" id="GO:0016887">
    <property type="term" value="F:ATP hydrolysis activity"/>
    <property type="evidence" value="ECO:0007669"/>
    <property type="project" value="InterPro"/>
</dbReference>
<dbReference type="InterPro" id="IPR027417">
    <property type="entry name" value="P-loop_NTPase"/>
</dbReference>
<evidence type="ECO:0000256" key="1">
    <source>
        <dbReference type="ARBA" id="ARBA00005417"/>
    </source>
</evidence>
<dbReference type="PANTHER" id="PTHR24220:SF689">
    <property type="entry name" value="LIPOPROTEIN-RELEASING SYSTEM ATP-BINDING PROTEIN LOLD"/>
    <property type="match status" value="1"/>
</dbReference>